<keyword evidence="3" id="KW-1185">Reference proteome</keyword>
<protein>
    <submittedName>
        <fullName evidence="1 2">Uncharacterized protein</fullName>
    </submittedName>
</protein>
<dbReference type="OrthoDB" id="43460at2759"/>
<evidence type="ECO:0000313" key="3">
    <source>
        <dbReference type="Proteomes" id="UP000011087"/>
    </source>
</evidence>
<dbReference type="PaxDb" id="55529-EKX31375"/>
<dbReference type="AlphaFoldDB" id="L1I693"/>
<evidence type="ECO:0000313" key="2">
    <source>
        <dbReference type="EnsemblProtists" id="EKX31375"/>
    </source>
</evidence>
<dbReference type="Pfam" id="PF10300">
    <property type="entry name" value="Iml2-TPR_39"/>
    <property type="match status" value="1"/>
</dbReference>
<reference evidence="2" key="3">
    <citation type="submission" date="2016-03" db="UniProtKB">
        <authorList>
            <consortium name="EnsemblProtists"/>
        </authorList>
    </citation>
    <scope>IDENTIFICATION</scope>
</reference>
<dbReference type="STRING" id="905079.L1I693"/>
<name>L1I693_GUITC</name>
<reference evidence="3" key="2">
    <citation type="submission" date="2012-11" db="EMBL/GenBank/DDBJ databases">
        <authorList>
            <person name="Kuo A."/>
            <person name="Curtis B.A."/>
            <person name="Tanifuji G."/>
            <person name="Burki F."/>
            <person name="Gruber A."/>
            <person name="Irimia M."/>
            <person name="Maruyama S."/>
            <person name="Arias M.C."/>
            <person name="Ball S.G."/>
            <person name="Gile G.H."/>
            <person name="Hirakawa Y."/>
            <person name="Hopkins J.F."/>
            <person name="Rensing S.A."/>
            <person name="Schmutz J."/>
            <person name="Symeonidi A."/>
            <person name="Elias M."/>
            <person name="Eveleigh R.J."/>
            <person name="Herman E.K."/>
            <person name="Klute M.J."/>
            <person name="Nakayama T."/>
            <person name="Obornik M."/>
            <person name="Reyes-Prieto A."/>
            <person name="Armbrust E.V."/>
            <person name="Aves S.J."/>
            <person name="Beiko R.G."/>
            <person name="Coutinho P."/>
            <person name="Dacks J.B."/>
            <person name="Durnford D.G."/>
            <person name="Fast N.M."/>
            <person name="Green B.R."/>
            <person name="Grisdale C."/>
            <person name="Hempe F."/>
            <person name="Henrissat B."/>
            <person name="Hoppner M.P."/>
            <person name="Ishida K.-I."/>
            <person name="Kim E."/>
            <person name="Koreny L."/>
            <person name="Kroth P.G."/>
            <person name="Liu Y."/>
            <person name="Malik S.-B."/>
            <person name="Maier U.G."/>
            <person name="McRose D."/>
            <person name="Mock T."/>
            <person name="Neilson J.A."/>
            <person name="Onodera N.T."/>
            <person name="Poole A.M."/>
            <person name="Pritham E.J."/>
            <person name="Richards T.A."/>
            <person name="Rocap G."/>
            <person name="Roy S.W."/>
            <person name="Sarai C."/>
            <person name="Schaack S."/>
            <person name="Shirato S."/>
            <person name="Slamovits C.H."/>
            <person name="Spencer D.F."/>
            <person name="Suzuki S."/>
            <person name="Worden A.Z."/>
            <person name="Zauner S."/>
            <person name="Barry K."/>
            <person name="Bell C."/>
            <person name="Bharti A.K."/>
            <person name="Crow J.A."/>
            <person name="Grimwood J."/>
            <person name="Kramer R."/>
            <person name="Lindquist E."/>
            <person name="Lucas S."/>
            <person name="Salamov A."/>
            <person name="McFadden G.I."/>
            <person name="Lane C.E."/>
            <person name="Keeling P.J."/>
            <person name="Gray M.W."/>
            <person name="Grigoriev I.V."/>
            <person name="Archibald J.M."/>
        </authorList>
    </citation>
    <scope>NUCLEOTIDE SEQUENCE</scope>
    <source>
        <strain evidence="3">CCMP2712</strain>
    </source>
</reference>
<dbReference type="EnsemblProtists" id="EKX31375">
    <property type="protein sequence ID" value="EKX31375"/>
    <property type="gene ID" value="GUITHDRAFT_122422"/>
</dbReference>
<dbReference type="EMBL" id="JH993291">
    <property type="protein sequence ID" value="EKX31375.1"/>
    <property type="molecule type" value="Genomic_DNA"/>
</dbReference>
<reference evidence="1 3" key="1">
    <citation type="journal article" date="2012" name="Nature">
        <title>Algal genomes reveal evolutionary mosaicism and the fate of nucleomorphs.</title>
        <authorList>
            <consortium name="DOE Joint Genome Institute"/>
            <person name="Curtis B.A."/>
            <person name="Tanifuji G."/>
            <person name="Burki F."/>
            <person name="Gruber A."/>
            <person name="Irimia M."/>
            <person name="Maruyama S."/>
            <person name="Arias M.C."/>
            <person name="Ball S.G."/>
            <person name="Gile G.H."/>
            <person name="Hirakawa Y."/>
            <person name="Hopkins J.F."/>
            <person name="Kuo A."/>
            <person name="Rensing S.A."/>
            <person name="Schmutz J."/>
            <person name="Symeonidi A."/>
            <person name="Elias M."/>
            <person name="Eveleigh R.J."/>
            <person name="Herman E.K."/>
            <person name="Klute M.J."/>
            <person name="Nakayama T."/>
            <person name="Obornik M."/>
            <person name="Reyes-Prieto A."/>
            <person name="Armbrust E.V."/>
            <person name="Aves S.J."/>
            <person name="Beiko R.G."/>
            <person name="Coutinho P."/>
            <person name="Dacks J.B."/>
            <person name="Durnford D.G."/>
            <person name="Fast N.M."/>
            <person name="Green B.R."/>
            <person name="Grisdale C.J."/>
            <person name="Hempel F."/>
            <person name="Henrissat B."/>
            <person name="Hoppner M.P."/>
            <person name="Ishida K."/>
            <person name="Kim E."/>
            <person name="Koreny L."/>
            <person name="Kroth P.G."/>
            <person name="Liu Y."/>
            <person name="Malik S.B."/>
            <person name="Maier U.G."/>
            <person name="McRose D."/>
            <person name="Mock T."/>
            <person name="Neilson J.A."/>
            <person name="Onodera N.T."/>
            <person name="Poole A.M."/>
            <person name="Pritham E.J."/>
            <person name="Richards T.A."/>
            <person name="Rocap G."/>
            <person name="Roy S.W."/>
            <person name="Sarai C."/>
            <person name="Schaack S."/>
            <person name="Shirato S."/>
            <person name="Slamovits C.H."/>
            <person name="Spencer D.F."/>
            <person name="Suzuki S."/>
            <person name="Worden A.Z."/>
            <person name="Zauner S."/>
            <person name="Barry K."/>
            <person name="Bell C."/>
            <person name="Bharti A.K."/>
            <person name="Crow J.A."/>
            <person name="Grimwood J."/>
            <person name="Kramer R."/>
            <person name="Lindquist E."/>
            <person name="Lucas S."/>
            <person name="Salamov A."/>
            <person name="McFadden G.I."/>
            <person name="Lane C.E."/>
            <person name="Keeling P.J."/>
            <person name="Gray M.W."/>
            <person name="Grigoriev I.V."/>
            <person name="Archibald J.M."/>
        </authorList>
    </citation>
    <scope>NUCLEOTIDE SEQUENCE</scope>
    <source>
        <strain evidence="1 3">CCMP2712</strain>
    </source>
</reference>
<dbReference type="GeneID" id="17288095"/>
<gene>
    <name evidence="1" type="ORF">GUITHDRAFT_122422</name>
</gene>
<organism evidence="1">
    <name type="scientific">Guillardia theta (strain CCMP2712)</name>
    <name type="common">Cryptophyte</name>
    <dbReference type="NCBI Taxonomy" id="905079"/>
    <lineage>
        <taxon>Eukaryota</taxon>
        <taxon>Cryptophyceae</taxon>
        <taxon>Pyrenomonadales</taxon>
        <taxon>Geminigeraceae</taxon>
        <taxon>Guillardia</taxon>
    </lineage>
</organism>
<dbReference type="PANTHER" id="PTHR31859">
    <property type="entry name" value="TETRATRICOPEPTIDE REPEAT PROTEIN 39 FAMILY MEMBER"/>
    <property type="match status" value="1"/>
</dbReference>
<dbReference type="Proteomes" id="UP000011087">
    <property type="component" value="Unassembled WGS sequence"/>
</dbReference>
<evidence type="ECO:0000313" key="1">
    <source>
        <dbReference type="EMBL" id="EKX31375.1"/>
    </source>
</evidence>
<proteinExistence type="predicted"/>
<dbReference type="PANTHER" id="PTHR31859:SF1">
    <property type="entry name" value="TETRATRICOPEPTIDE REPEAT PROTEIN 39C"/>
    <property type="match status" value="1"/>
</dbReference>
<dbReference type="RefSeq" id="XP_005818355.1">
    <property type="nucleotide sequence ID" value="XM_005818298.1"/>
</dbReference>
<sequence>MAVVRLLQNEFAQVEEELGKVTEQDTQRVARATLLYAQIAFARSILSLDTGDAEEALTRCWDADKQVNDMTSASGVFGSLLGMVGTDKGGVDHDEELNRILIRADAHLMGAMMQLILGRYLRAGWNFRAGWNLYHKAAHGMESHPDQVSDAIKCIIDFGIGMFNLIVSMLPSTLLTIAELAGYDGNIDHAKLRLKRSYEMNQVVVEVSKVQADDNQDWSPFSCLLLLFYHTQLVPNIGLEVSQVFSGCAPRNRSADNVAMQLDDQNKSEVEEILGSEVARKHEGSALFQWMRGTSEMLHQRNPTEGISILNKARGNAQELPALQTYISYDIAWAHMEAFEWQSAAESLEALIQANKDAQCWNSLYSYQAGLCLLLSSSEEKGKRMLEEVEKHLDNAAGKEKLQVWGPERYAHEMAGRLLKRATREEAAAAFLELLVVYDRMRCLSDTLLQRALEMATAGQKEGWERARSLSTLSAIHLLSGRIDESKVAFDELVCMDDISNEENISTGHYKAFALYLRARHLKKEGKTSESNELLRTAGTFSNAHMGQILAFKIHAMW</sequence>
<dbReference type="HOGENOM" id="CLU_010086_4_1_1"/>
<dbReference type="OMA" id="IATQEEW"/>
<dbReference type="KEGG" id="gtt:GUITHDRAFT_122422"/>
<accession>L1I693</accession>
<dbReference type="InterPro" id="IPR019412">
    <property type="entry name" value="IML2/TPR_39"/>
</dbReference>